<dbReference type="RefSeq" id="WP_210203530.1">
    <property type="nucleotide sequence ID" value="NZ_QAYG01000005.1"/>
</dbReference>
<evidence type="ECO:0000256" key="4">
    <source>
        <dbReference type="ARBA" id="ARBA00022833"/>
    </source>
</evidence>
<evidence type="ECO:0000313" key="6">
    <source>
        <dbReference type="Proteomes" id="UP000244081"/>
    </source>
</evidence>
<dbReference type="Proteomes" id="UP000244081">
    <property type="component" value="Unassembled WGS sequence"/>
</dbReference>
<evidence type="ECO:0000256" key="3">
    <source>
        <dbReference type="ARBA" id="ARBA00022723"/>
    </source>
</evidence>
<proteinExistence type="predicted"/>
<dbReference type="PANTHER" id="PTHR37418:SF2">
    <property type="entry name" value="3-KETO-5-AMINOHEXANOATE CLEAVAGE ENZYME"/>
    <property type="match status" value="1"/>
</dbReference>
<dbReference type="InterPro" id="IPR013785">
    <property type="entry name" value="Aldolase_TIM"/>
</dbReference>
<comment type="cofactor">
    <cofactor evidence="1">
        <name>Zn(2+)</name>
        <dbReference type="ChEBI" id="CHEBI:29105"/>
    </cofactor>
</comment>
<evidence type="ECO:0000256" key="1">
    <source>
        <dbReference type="ARBA" id="ARBA00001947"/>
    </source>
</evidence>
<organism evidence="5 6">
    <name type="scientific">Breoghania corrubedonensis</name>
    <dbReference type="NCBI Taxonomy" id="665038"/>
    <lineage>
        <taxon>Bacteria</taxon>
        <taxon>Pseudomonadati</taxon>
        <taxon>Pseudomonadota</taxon>
        <taxon>Alphaproteobacteria</taxon>
        <taxon>Hyphomicrobiales</taxon>
        <taxon>Stappiaceae</taxon>
        <taxon>Breoghania</taxon>
    </lineage>
</organism>
<keyword evidence="2" id="KW-0808">Transferase</keyword>
<dbReference type="GO" id="GO:0046872">
    <property type="term" value="F:metal ion binding"/>
    <property type="evidence" value="ECO:0007669"/>
    <property type="project" value="UniProtKB-KW"/>
</dbReference>
<sequence length="277" mass="29168">MSEPLTLMVAPNGARRTKSDHPAIPVTIDETARVVAACAEAGASAAHLHVRDAAGRHLLDADAYIALIDAVSREAPADFICQVTTEAVGRYAPAEQMAVVRAVRPAAVSVAVKELAPGEPDEAQAADFYAWCRRESVAVQHIVYDAGELDRLLDLSRRGIIPGDRLSVLFVLGRYSSGQQSDAHMLRPFLQGLDGAADCPAIDWMLCAFGSGETACAAAAMAFGGHARVGFENSLWGPDGEIVRDNVATIARARRLATDLGRSPTRGAQTLAVLGAG</sequence>
<dbReference type="EMBL" id="QAYG01000005">
    <property type="protein sequence ID" value="PTW60003.1"/>
    <property type="molecule type" value="Genomic_DNA"/>
</dbReference>
<name>A0A2T5V8B8_9HYPH</name>
<gene>
    <name evidence="5" type="ORF">C8N35_1053</name>
</gene>
<dbReference type="InterPro" id="IPR008567">
    <property type="entry name" value="BKACE"/>
</dbReference>
<keyword evidence="4" id="KW-0862">Zinc</keyword>
<dbReference type="Pfam" id="PF05853">
    <property type="entry name" value="BKACE"/>
    <property type="match status" value="1"/>
</dbReference>
<evidence type="ECO:0000313" key="5">
    <source>
        <dbReference type="EMBL" id="PTW60003.1"/>
    </source>
</evidence>
<protein>
    <submittedName>
        <fullName evidence="5">Uncharacterized protein (DUF849 family)</fullName>
    </submittedName>
</protein>
<dbReference type="GO" id="GO:0043720">
    <property type="term" value="F:3-keto-5-aminohexanoate cleavage activity"/>
    <property type="evidence" value="ECO:0007669"/>
    <property type="project" value="InterPro"/>
</dbReference>
<dbReference type="PANTHER" id="PTHR37418">
    <property type="entry name" value="3-KETO-5-AMINOHEXANOATE CLEAVAGE ENZYME-RELATED"/>
    <property type="match status" value="1"/>
</dbReference>
<keyword evidence="6" id="KW-1185">Reference proteome</keyword>
<dbReference type="Gene3D" id="3.20.20.70">
    <property type="entry name" value="Aldolase class I"/>
    <property type="match status" value="1"/>
</dbReference>
<keyword evidence="3" id="KW-0479">Metal-binding</keyword>
<dbReference type="AlphaFoldDB" id="A0A2T5V8B8"/>
<reference evidence="5 6" key="1">
    <citation type="submission" date="2018-04" db="EMBL/GenBank/DDBJ databases">
        <title>Genomic Encyclopedia of Archaeal and Bacterial Type Strains, Phase II (KMG-II): from individual species to whole genera.</title>
        <authorList>
            <person name="Goeker M."/>
        </authorList>
    </citation>
    <scope>NUCLEOTIDE SEQUENCE [LARGE SCALE GENOMIC DNA]</scope>
    <source>
        <strain evidence="5 6">DSM 23382</strain>
    </source>
</reference>
<accession>A0A2T5V8B8</accession>
<evidence type="ECO:0000256" key="2">
    <source>
        <dbReference type="ARBA" id="ARBA00022679"/>
    </source>
</evidence>
<comment type="caution">
    <text evidence="5">The sequence shown here is derived from an EMBL/GenBank/DDBJ whole genome shotgun (WGS) entry which is preliminary data.</text>
</comment>